<evidence type="ECO:0000259" key="7">
    <source>
        <dbReference type="Pfam" id="PF16198"/>
    </source>
</evidence>
<comment type="similarity">
    <text evidence="2 5">Belongs to the pseudouridine synthase TruB family. Type 1 subfamily.</text>
</comment>
<evidence type="ECO:0000259" key="6">
    <source>
        <dbReference type="Pfam" id="PF01509"/>
    </source>
</evidence>
<dbReference type="GO" id="GO:0003723">
    <property type="term" value="F:RNA binding"/>
    <property type="evidence" value="ECO:0007669"/>
    <property type="project" value="InterPro"/>
</dbReference>
<dbReference type="SUPFAM" id="SSF55120">
    <property type="entry name" value="Pseudouridine synthase"/>
    <property type="match status" value="1"/>
</dbReference>
<dbReference type="Proteomes" id="UP000179219">
    <property type="component" value="Unassembled WGS sequence"/>
</dbReference>
<gene>
    <name evidence="5" type="primary">truB</name>
    <name evidence="8" type="ORF">A2159_03155</name>
</gene>
<dbReference type="InterPro" id="IPR032819">
    <property type="entry name" value="TruB_C"/>
</dbReference>
<evidence type="ECO:0000256" key="5">
    <source>
        <dbReference type="HAMAP-Rule" id="MF_01080"/>
    </source>
</evidence>
<dbReference type="NCBIfam" id="TIGR00431">
    <property type="entry name" value="TruB"/>
    <property type="match status" value="1"/>
</dbReference>
<evidence type="ECO:0000256" key="2">
    <source>
        <dbReference type="ARBA" id="ARBA00005642"/>
    </source>
</evidence>
<keyword evidence="4 5" id="KW-0413">Isomerase</keyword>
<dbReference type="GO" id="GO:0031119">
    <property type="term" value="P:tRNA pseudouridine synthesis"/>
    <property type="evidence" value="ECO:0007669"/>
    <property type="project" value="UniProtKB-UniRule"/>
</dbReference>
<dbReference type="Gene3D" id="3.30.2350.10">
    <property type="entry name" value="Pseudouridine synthase"/>
    <property type="match status" value="1"/>
</dbReference>
<sequence>MFILINKARGITSHGVVDCVRKISGERKVGHAGTLDPNAEGLLILGVGRESTKNLNKFLKMKKTYEAQICLGIETTTNDSEGIIVSKSKGVLIPSINEVKMVLNSFEGKQKQNPPIYSAIKIKGKKAYELARMGKIFNLKPRKIEIYSIKLISYKYPLLIFEVNVSSGTYIRALARDIGKKIGCGAYLTNLKRTKIDKYSINDSIPLYLLNKDNIKKFRI</sequence>
<dbReference type="Pfam" id="PF01509">
    <property type="entry name" value="TruB_N"/>
    <property type="match status" value="1"/>
</dbReference>
<dbReference type="EC" id="5.4.99.25" evidence="5"/>
<evidence type="ECO:0000256" key="4">
    <source>
        <dbReference type="ARBA" id="ARBA00023235"/>
    </source>
</evidence>
<proteinExistence type="inferred from homology"/>
<dbReference type="InterPro" id="IPR020103">
    <property type="entry name" value="PsdUridine_synth_cat_dom_sf"/>
</dbReference>
<name>A0A1F7X5W7_9BACT</name>
<comment type="function">
    <text evidence="5">Responsible for synthesis of pseudouridine from uracil-55 in the psi GC loop of transfer RNAs.</text>
</comment>
<feature type="domain" description="Pseudouridine synthase II N-terminal" evidence="6">
    <location>
        <begin position="21"/>
        <end position="171"/>
    </location>
</feature>
<evidence type="ECO:0000313" key="8">
    <source>
        <dbReference type="EMBL" id="OGM10486.1"/>
    </source>
</evidence>
<evidence type="ECO:0000313" key="9">
    <source>
        <dbReference type="Proteomes" id="UP000179219"/>
    </source>
</evidence>
<dbReference type="PANTHER" id="PTHR13767">
    <property type="entry name" value="TRNA-PSEUDOURIDINE SYNTHASE"/>
    <property type="match status" value="1"/>
</dbReference>
<comment type="catalytic activity">
    <reaction evidence="1 5">
        <text>uridine(55) in tRNA = pseudouridine(55) in tRNA</text>
        <dbReference type="Rhea" id="RHEA:42532"/>
        <dbReference type="Rhea" id="RHEA-COMP:10101"/>
        <dbReference type="Rhea" id="RHEA-COMP:10102"/>
        <dbReference type="ChEBI" id="CHEBI:65314"/>
        <dbReference type="ChEBI" id="CHEBI:65315"/>
        <dbReference type="EC" id="5.4.99.25"/>
    </reaction>
</comment>
<accession>A0A1F7X5W7</accession>
<dbReference type="PANTHER" id="PTHR13767:SF2">
    <property type="entry name" value="PSEUDOURIDYLATE SYNTHASE TRUB1"/>
    <property type="match status" value="1"/>
</dbReference>
<reference evidence="8 9" key="1">
    <citation type="journal article" date="2016" name="Nat. Commun.">
        <title>Thousands of microbial genomes shed light on interconnected biogeochemical processes in an aquifer system.</title>
        <authorList>
            <person name="Anantharaman K."/>
            <person name="Brown C.T."/>
            <person name="Hug L.A."/>
            <person name="Sharon I."/>
            <person name="Castelle C.J."/>
            <person name="Probst A.J."/>
            <person name="Thomas B.C."/>
            <person name="Singh A."/>
            <person name="Wilkins M.J."/>
            <person name="Karaoz U."/>
            <person name="Brodie E.L."/>
            <person name="Williams K.H."/>
            <person name="Hubbard S.S."/>
            <person name="Banfield J.F."/>
        </authorList>
    </citation>
    <scope>NUCLEOTIDE SEQUENCE [LARGE SCALE GENOMIC DNA]</scope>
</reference>
<protein>
    <recommendedName>
        <fullName evidence="5">tRNA pseudouridine synthase B</fullName>
        <ecNumber evidence="5">5.4.99.25</ecNumber>
    </recommendedName>
    <alternativeName>
        <fullName evidence="5">tRNA pseudouridine(55) synthase</fullName>
        <shortName evidence="5">Psi55 synthase</shortName>
    </alternativeName>
    <alternativeName>
        <fullName evidence="5">tRNA pseudouridylate synthase</fullName>
    </alternativeName>
    <alternativeName>
        <fullName evidence="5">tRNA-uridine isomerase</fullName>
    </alternativeName>
</protein>
<comment type="caution">
    <text evidence="8">The sequence shown here is derived from an EMBL/GenBank/DDBJ whole genome shotgun (WGS) entry which is preliminary data.</text>
</comment>
<dbReference type="EMBL" id="MGFP01000008">
    <property type="protein sequence ID" value="OGM10486.1"/>
    <property type="molecule type" value="Genomic_DNA"/>
</dbReference>
<feature type="domain" description="tRNA pseudouridylate synthase B C-terminal" evidence="7">
    <location>
        <begin position="172"/>
        <end position="207"/>
    </location>
</feature>
<dbReference type="InterPro" id="IPR002501">
    <property type="entry name" value="PsdUridine_synth_N"/>
</dbReference>
<dbReference type="InterPro" id="IPR014780">
    <property type="entry name" value="tRNA_psdUridine_synth_TruB"/>
</dbReference>
<dbReference type="HAMAP" id="MF_01080">
    <property type="entry name" value="TruB_bact"/>
    <property type="match status" value="1"/>
</dbReference>
<dbReference type="AlphaFoldDB" id="A0A1F7X5W7"/>
<evidence type="ECO:0000256" key="3">
    <source>
        <dbReference type="ARBA" id="ARBA00022694"/>
    </source>
</evidence>
<dbReference type="Pfam" id="PF16198">
    <property type="entry name" value="TruB_C_2"/>
    <property type="match status" value="1"/>
</dbReference>
<dbReference type="CDD" id="cd02573">
    <property type="entry name" value="PseudoU_synth_EcTruB"/>
    <property type="match status" value="1"/>
</dbReference>
<organism evidence="8 9">
    <name type="scientific">Candidatus Woesebacteria bacterium RBG_13_34_9</name>
    <dbReference type="NCBI Taxonomy" id="1802477"/>
    <lineage>
        <taxon>Bacteria</taxon>
        <taxon>Candidatus Woeseibacteriota</taxon>
    </lineage>
</organism>
<dbReference type="GO" id="GO:0160148">
    <property type="term" value="F:tRNA pseudouridine(55) synthase activity"/>
    <property type="evidence" value="ECO:0007669"/>
    <property type="project" value="UniProtKB-EC"/>
</dbReference>
<keyword evidence="3 5" id="KW-0819">tRNA processing</keyword>
<dbReference type="GO" id="GO:1990481">
    <property type="term" value="P:mRNA pseudouridine synthesis"/>
    <property type="evidence" value="ECO:0007669"/>
    <property type="project" value="TreeGrafter"/>
</dbReference>
<evidence type="ECO:0000256" key="1">
    <source>
        <dbReference type="ARBA" id="ARBA00000385"/>
    </source>
</evidence>
<feature type="active site" description="Nucleophile" evidence="5">
    <location>
        <position position="36"/>
    </location>
</feature>